<dbReference type="EMBL" id="JANBPG010001379">
    <property type="protein sequence ID" value="KAJ1890237.1"/>
    <property type="molecule type" value="Genomic_DNA"/>
</dbReference>
<keyword evidence="2" id="KW-1185">Reference proteome</keyword>
<organism evidence="1 2">
    <name type="scientific">Kickxella alabastrina</name>
    <dbReference type="NCBI Taxonomy" id="61397"/>
    <lineage>
        <taxon>Eukaryota</taxon>
        <taxon>Fungi</taxon>
        <taxon>Fungi incertae sedis</taxon>
        <taxon>Zoopagomycota</taxon>
        <taxon>Kickxellomycotina</taxon>
        <taxon>Kickxellomycetes</taxon>
        <taxon>Kickxellales</taxon>
        <taxon>Kickxellaceae</taxon>
        <taxon>Kickxella</taxon>
    </lineage>
</organism>
<evidence type="ECO:0000313" key="1">
    <source>
        <dbReference type="EMBL" id="KAJ1890237.1"/>
    </source>
</evidence>
<gene>
    <name evidence="1" type="ORF">LPJ66_007599</name>
</gene>
<accession>A0ACC1IGR5</accession>
<reference evidence="1" key="1">
    <citation type="submission" date="2022-07" db="EMBL/GenBank/DDBJ databases">
        <title>Phylogenomic reconstructions and comparative analyses of Kickxellomycotina fungi.</title>
        <authorList>
            <person name="Reynolds N.K."/>
            <person name="Stajich J.E."/>
            <person name="Barry K."/>
            <person name="Grigoriev I.V."/>
            <person name="Crous P."/>
            <person name="Smith M.E."/>
        </authorList>
    </citation>
    <scope>NUCLEOTIDE SEQUENCE</scope>
    <source>
        <strain evidence="1">Benny 63K</strain>
    </source>
</reference>
<comment type="caution">
    <text evidence="1">The sequence shown here is derived from an EMBL/GenBank/DDBJ whole genome shotgun (WGS) entry which is preliminary data.</text>
</comment>
<proteinExistence type="predicted"/>
<dbReference type="Proteomes" id="UP001150581">
    <property type="component" value="Unassembled WGS sequence"/>
</dbReference>
<evidence type="ECO:0000313" key="2">
    <source>
        <dbReference type="Proteomes" id="UP001150581"/>
    </source>
</evidence>
<name>A0ACC1IGR5_9FUNG</name>
<protein>
    <submittedName>
        <fullName evidence="1">Uncharacterized protein</fullName>
    </submittedName>
</protein>
<sequence length="386" mass="43042">MTRQHLYYIRRTYLSYDAEHYLVLDTTKFHHFEWSVFNVVQIAILIIEFLQLLSFPIRDLLASINLGNQKDTADFIVSIITMFANLNSKFYIIQLWFLVGVIGCVGLAIGIIHGYNIWQPHKPIALYWVKYILPLANLLYLPMLVMLIGSASCLSKIGTADYKGASSGLLRCSDSSVNKPLYLSVTVVAYTAGYVILTAFVTSFDRIPIKGEIQYKSQGVAFLKNMSMLLSIDFLLVSNSYMHIRSIMSLIIVLSMVCFNISTQPCFVDQINYWRTYGLCSTLWVGLIVTMLTNEDETLNNISTGGIASTLAVGVVVLLVVFTIVKRINLNSRKKNGALSAVQDVLVEGSGENGMAFLQKKHLLADSLPATNVHESCVVSSEDTKI</sequence>